<reference evidence="2 3" key="1">
    <citation type="journal article" date="2011" name="Proc. Natl. Acad. Sci. U.S.A.">
        <title>Genome and transcriptome analyses of the mountain pine beetle-fungal symbiont Grosmannia clavigera, a lodgepole pine pathogen.</title>
        <authorList>
            <person name="DiGuistini S."/>
            <person name="Wang Y."/>
            <person name="Liao N.Y."/>
            <person name="Taylor G."/>
            <person name="Tanguay P."/>
            <person name="Feau N."/>
            <person name="Henrissat B."/>
            <person name="Chan S.K."/>
            <person name="Hesse-Orce U."/>
            <person name="Alamouti S.M."/>
            <person name="Tsui C.K.M."/>
            <person name="Docking R.T."/>
            <person name="Levasseur A."/>
            <person name="Haridas S."/>
            <person name="Robertson G."/>
            <person name="Birol I."/>
            <person name="Holt R.A."/>
            <person name="Marra M.A."/>
            <person name="Hamelin R.C."/>
            <person name="Hirst M."/>
            <person name="Jones S.J.M."/>
            <person name="Bohlmann J."/>
            <person name="Breuil C."/>
        </authorList>
    </citation>
    <scope>NUCLEOTIDE SEQUENCE [LARGE SCALE GENOMIC DNA]</scope>
    <source>
        <strain evidence="3">kw1407 / UAMH 11150</strain>
    </source>
</reference>
<accession>F0XE11</accession>
<dbReference type="Proteomes" id="UP000007796">
    <property type="component" value="Unassembled WGS sequence"/>
</dbReference>
<evidence type="ECO:0000313" key="3">
    <source>
        <dbReference type="Proteomes" id="UP000007796"/>
    </source>
</evidence>
<sequence length="446" mass="47943">MASFFPDDLQVKNVHSQSTKSRIAESKPSFSAAQSSESSCLSEPASFLFGEQLLANCTAVALQFDPVFGMGNRSTYSTWPAIETSNRPCPDLGPYASDVSLSPPTGSRSVTASPPHYSVILTTQQREIKRQRDQARRESKLACRKRAGSNELSDSGILGIDAVASYTTSSHDNHSIDGAFIPDSSQSSVSSISIRTPALGASSPASFIHSPSVTMADLTSAPSASAMPVAYVSASASQISLVSEPVTTGPSGSIASAYLATAPYSPPMHGHTGQGLFSSTYDDHPYYSEVGYAHTAPASVHSQFPRSMQDQTNMMYHMSPPPQPPNALLSTGPMQQQPQQPQHQHPASFGQYTQPMPMHGNTHIPRQNETVPPGVRVVQSRPKPQCWEHGCNGRQFSTFSNLLRHQREKSGQAAKAVCPNCGAEFTRTTARNGHLAHDKCKPRRNS</sequence>
<feature type="region of interest" description="Disordered" evidence="1">
    <location>
        <begin position="126"/>
        <end position="147"/>
    </location>
</feature>
<dbReference type="RefSeq" id="XP_014173811.1">
    <property type="nucleotide sequence ID" value="XM_014318336.1"/>
</dbReference>
<feature type="compositionally biased region" description="Low complexity" evidence="1">
    <location>
        <begin position="335"/>
        <end position="346"/>
    </location>
</feature>
<dbReference type="EMBL" id="GL629765">
    <property type="protein sequence ID" value="EFX04329.1"/>
    <property type="molecule type" value="Genomic_DNA"/>
</dbReference>
<dbReference type="AlphaFoldDB" id="F0XE11"/>
<evidence type="ECO:0000256" key="1">
    <source>
        <dbReference type="SAM" id="MobiDB-lite"/>
    </source>
</evidence>
<dbReference type="InParanoid" id="F0XE11"/>
<keyword evidence="3" id="KW-1185">Reference proteome</keyword>
<dbReference type="Gene3D" id="3.30.160.60">
    <property type="entry name" value="Classic Zinc Finger"/>
    <property type="match status" value="1"/>
</dbReference>
<feature type="region of interest" description="Disordered" evidence="1">
    <location>
        <begin position="313"/>
        <end position="349"/>
    </location>
</feature>
<dbReference type="OrthoDB" id="5366256at2759"/>
<dbReference type="HOGENOM" id="CLU_672855_0_0_1"/>
<evidence type="ECO:0000313" key="2">
    <source>
        <dbReference type="EMBL" id="EFX04329.1"/>
    </source>
</evidence>
<evidence type="ECO:0008006" key="4">
    <source>
        <dbReference type="Google" id="ProtNLM"/>
    </source>
</evidence>
<dbReference type="GeneID" id="25974115"/>
<protein>
    <recommendedName>
        <fullName evidence="4">Transcription factor c2h2</fullName>
    </recommendedName>
</protein>
<dbReference type="eggNOG" id="ENOG502SS66">
    <property type="taxonomic scope" value="Eukaryota"/>
</dbReference>
<name>F0XE11_GROCL</name>
<gene>
    <name evidence="2" type="ORF">CMQ_1257</name>
</gene>
<feature type="compositionally biased region" description="Basic and acidic residues" evidence="1">
    <location>
        <begin position="126"/>
        <end position="141"/>
    </location>
</feature>
<proteinExistence type="predicted"/>
<organism evidence="3">
    <name type="scientific">Grosmannia clavigera (strain kw1407 / UAMH 11150)</name>
    <name type="common">Blue stain fungus</name>
    <name type="synonym">Graphiocladiella clavigera</name>
    <dbReference type="NCBI Taxonomy" id="655863"/>
    <lineage>
        <taxon>Eukaryota</taxon>
        <taxon>Fungi</taxon>
        <taxon>Dikarya</taxon>
        <taxon>Ascomycota</taxon>
        <taxon>Pezizomycotina</taxon>
        <taxon>Sordariomycetes</taxon>
        <taxon>Sordariomycetidae</taxon>
        <taxon>Ophiostomatales</taxon>
        <taxon>Ophiostomataceae</taxon>
        <taxon>Leptographium</taxon>
    </lineage>
</organism>